<organism evidence="3 4">
    <name type="scientific">Comamonas terrae</name>
    <dbReference type="NCBI Taxonomy" id="673548"/>
    <lineage>
        <taxon>Bacteria</taxon>
        <taxon>Pseudomonadati</taxon>
        <taxon>Pseudomonadota</taxon>
        <taxon>Betaproteobacteria</taxon>
        <taxon>Burkholderiales</taxon>
        <taxon>Comamonadaceae</taxon>
        <taxon>Comamonas</taxon>
    </lineage>
</organism>
<evidence type="ECO:0000256" key="1">
    <source>
        <dbReference type="SAM" id="MobiDB-lite"/>
    </source>
</evidence>
<proteinExistence type="predicted"/>
<dbReference type="PANTHER" id="PTHR21193:SF3">
    <property type="entry name" value="OXIDOREDUCTASE-LIKE DOMAIN-CONTAINING PROTEIN 1"/>
    <property type="match status" value="1"/>
</dbReference>
<keyword evidence="4" id="KW-1185">Reference proteome</keyword>
<dbReference type="EMBL" id="JBHUMV010000002">
    <property type="protein sequence ID" value="MFD2753556.1"/>
    <property type="molecule type" value="Genomic_DNA"/>
</dbReference>
<evidence type="ECO:0000313" key="3">
    <source>
        <dbReference type="EMBL" id="MFD2753556.1"/>
    </source>
</evidence>
<dbReference type="Proteomes" id="UP001597463">
    <property type="component" value="Unassembled WGS sequence"/>
</dbReference>
<comment type="caution">
    <text evidence="3">The sequence shown here is derived from an EMBL/GenBank/DDBJ whole genome shotgun (WGS) entry which is preliminary data.</text>
</comment>
<gene>
    <name evidence="3" type="ORF">ACFSW6_05625</name>
</gene>
<sequence length="63" mass="7169">MTMNTLQPGMADDPRPVPPEAPQPNECCESGCDPCVYDCYAEEMRQYRQQLAQWLQRHPEAAA</sequence>
<feature type="region of interest" description="Disordered" evidence="1">
    <location>
        <begin position="1"/>
        <end position="26"/>
    </location>
</feature>
<evidence type="ECO:0000313" key="4">
    <source>
        <dbReference type="Proteomes" id="UP001597463"/>
    </source>
</evidence>
<dbReference type="RefSeq" id="WP_066474640.1">
    <property type="nucleotide sequence ID" value="NZ_JBHUMV010000002.1"/>
</dbReference>
<name>A0ABW5UJ42_9BURK</name>
<dbReference type="PANTHER" id="PTHR21193">
    <property type="entry name" value="OXIDOREDUCTASE-LIKE DOMAIN-CONTAINING PROTEIN 1"/>
    <property type="match status" value="1"/>
</dbReference>
<reference evidence="4" key="1">
    <citation type="journal article" date="2019" name="Int. J. Syst. Evol. Microbiol.">
        <title>The Global Catalogue of Microorganisms (GCM) 10K type strain sequencing project: providing services to taxonomists for standard genome sequencing and annotation.</title>
        <authorList>
            <consortium name="The Broad Institute Genomics Platform"/>
            <consortium name="The Broad Institute Genome Sequencing Center for Infectious Disease"/>
            <person name="Wu L."/>
            <person name="Ma J."/>
        </authorList>
    </citation>
    <scope>NUCLEOTIDE SEQUENCE [LARGE SCALE GENOMIC DNA]</scope>
    <source>
        <strain evidence="4">TISTR 1906</strain>
    </source>
</reference>
<protein>
    <submittedName>
        <fullName evidence="3">Oxidoreductase-like domain-containing protein</fullName>
    </submittedName>
</protein>
<dbReference type="InterPro" id="IPR019180">
    <property type="entry name" value="Oxidoreductase-like_N"/>
</dbReference>
<evidence type="ECO:0000259" key="2">
    <source>
        <dbReference type="Pfam" id="PF09791"/>
    </source>
</evidence>
<accession>A0ABW5UJ42</accession>
<dbReference type="Pfam" id="PF09791">
    <property type="entry name" value="Oxidored-like"/>
    <property type="match status" value="1"/>
</dbReference>
<dbReference type="InterPro" id="IPR039251">
    <property type="entry name" value="OXLD1"/>
</dbReference>
<feature type="domain" description="Oxidoreductase-like" evidence="2">
    <location>
        <begin position="17"/>
        <end position="54"/>
    </location>
</feature>